<gene>
    <name evidence="14" type="ORF">AWJ14_04680</name>
</gene>
<name>A0A1C1YZW4_9HYPH</name>
<dbReference type="EMBL" id="LQZT01000002">
    <property type="protein sequence ID" value="OCW59094.1"/>
    <property type="molecule type" value="Genomic_DNA"/>
</dbReference>
<dbReference type="NCBIfam" id="TIGR02970">
    <property type="entry name" value="succ_dehyd_cytB"/>
    <property type="match status" value="1"/>
</dbReference>
<keyword evidence="10 13" id="KW-0472">Membrane</keyword>
<dbReference type="InterPro" id="IPR000701">
    <property type="entry name" value="SuccDH_FuR_B_TM-su"/>
</dbReference>
<dbReference type="InterPro" id="IPR014314">
    <property type="entry name" value="Succ_DH_cytb556"/>
</dbReference>
<dbReference type="SUPFAM" id="SSF81343">
    <property type="entry name" value="Fumarate reductase respiratory complex transmembrane subunits"/>
    <property type="match status" value="1"/>
</dbReference>
<dbReference type="GO" id="GO:0016020">
    <property type="term" value="C:membrane"/>
    <property type="evidence" value="ECO:0007669"/>
    <property type="project" value="UniProtKB-SubCell"/>
</dbReference>
<dbReference type="InterPro" id="IPR034804">
    <property type="entry name" value="SQR/QFR_C/D"/>
</dbReference>
<dbReference type="RefSeq" id="WP_066175201.1">
    <property type="nucleotide sequence ID" value="NZ_LQZT01000002.1"/>
</dbReference>
<evidence type="ECO:0000256" key="10">
    <source>
        <dbReference type="ARBA" id="ARBA00023136"/>
    </source>
</evidence>
<evidence type="ECO:0000256" key="2">
    <source>
        <dbReference type="ARBA" id="ARBA00004141"/>
    </source>
</evidence>
<evidence type="ECO:0000256" key="11">
    <source>
        <dbReference type="ARBA" id="ARBA00025912"/>
    </source>
</evidence>
<dbReference type="AlphaFoldDB" id="A0A1C1YZW4"/>
<organism evidence="14 15">
    <name type="scientific">Hoeflea olei</name>
    <dbReference type="NCBI Taxonomy" id="1480615"/>
    <lineage>
        <taxon>Bacteria</taxon>
        <taxon>Pseudomonadati</taxon>
        <taxon>Pseudomonadota</taxon>
        <taxon>Alphaproteobacteria</taxon>
        <taxon>Hyphomicrobiales</taxon>
        <taxon>Rhizobiaceae</taxon>
        <taxon>Hoeflea</taxon>
    </lineage>
</organism>
<evidence type="ECO:0000256" key="12">
    <source>
        <dbReference type="PIRSR" id="PIRSR000178-1"/>
    </source>
</evidence>
<sequence>MTNATQKRPLSPHLQIYKLTPTFLMSGFHRVTGAGLYFGAVLIVWWLVAAASGEEYFNWVSWLYGSWFGYFTLFCFSWALIHHLLGGIKHLAWDIGYGFEKQLAVKVAKIQIVSSVVLTVLVWIIGISLS</sequence>
<evidence type="ECO:0000256" key="9">
    <source>
        <dbReference type="ARBA" id="ARBA00023004"/>
    </source>
</evidence>
<keyword evidence="5 12" id="KW-0349">Heme</keyword>
<dbReference type="InterPro" id="IPR018495">
    <property type="entry name" value="Succ_DH_cyt_bsu_CS"/>
</dbReference>
<comment type="subunit">
    <text evidence="11">Part of an enzyme complex containing four subunits: a flavoprotein, an iron-sulfur protein, plus two membrane-anchoring proteins, SdhC and SdhD. The complex can form homotrimers.</text>
</comment>
<feature type="transmembrane region" description="Helical" evidence="13">
    <location>
        <begin position="67"/>
        <end position="86"/>
    </location>
</feature>
<dbReference type="GO" id="GO:0009055">
    <property type="term" value="F:electron transfer activity"/>
    <property type="evidence" value="ECO:0007669"/>
    <property type="project" value="InterPro"/>
</dbReference>
<reference evidence="14 15" key="1">
    <citation type="submission" date="2015-12" db="EMBL/GenBank/DDBJ databases">
        <authorList>
            <person name="Shamseldin A."/>
            <person name="Moawad H."/>
            <person name="Abd El-Rahim W.M."/>
            <person name="Sadowsky M.J."/>
        </authorList>
    </citation>
    <scope>NUCLEOTIDE SEQUENCE [LARGE SCALE GENOMIC DNA]</scope>
    <source>
        <strain evidence="14 15">JC234</strain>
    </source>
</reference>
<comment type="caution">
    <text evidence="14">The sequence shown here is derived from an EMBL/GenBank/DDBJ whole genome shotgun (WGS) entry which is preliminary data.</text>
</comment>
<comment type="similarity">
    <text evidence="3">Belongs to the cytochrome b560 family.</text>
</comment>
<dbReference type="Proteomes" id="UP000094795">
    <property type="component" value="Unassembled WGS sequence"/>
</dbReference>
<evidence type="ECO:0000256" key="8">
    <source>
        <dbReference type="ARBA" id="ARBA00022989"/>
    </source>
</evidence>
<keyword evidence="15" id="KW-1185">Reference proteome</keyword>
<keyword evidence="6 13" id="KW-0812">Transmembrane</keyword>
<comment type="function">
    <text evidence="1">Membrane-anchoring subunit of succinate dehydrogenase (SDH).</text>
</comment>
<feature type="transmembrane region" description="Helical" evidence="13">
    <location>
        <begin position="27"/>
        <end position="47"/>
    </location>
</feature>
<evidence type="ECO:0000313" key="14">
    <source>
        <dbReference type="EMBL" id="OCW59094.1"/>
    </source>
</evidence>
<protein>
    <recommendedName>
        <fullName evidence="4">Succinate dehydrogenase cytochrome b556 subunit</fullName>
    </recommendedName>
</protein>
<dbReference type="GO" id="GO:0006099">
    <property type="term" value="P:tricarboxylic acid cycle"/>
    <property type="evidence" value="ECO:0007669"/>
    <property type="project" value="InterPro"/>
</dbReference>
<comment type="subcellular location">
    <subcellularLocation>
        <location evidence="2">Membrane</location>
        <topology evidence="2">Multi-pass membrane protein</topology>
    </subcellularLocation>
</comment>
<keyword evidence="8 13" id="KW-1133">Transmembrane helix</keyword>
<keyword evidence="7 12" id="KW-0479">Metal-binding</keyword>
<evidence type="ECO:0000256" key="13">
    <source>
        <dbReference type="SAM" id="Phobius"/>
    </source>
</evidence>
<comment type="cofactor">
    <cofactor evidence="12">
        <name>heme</name>
        <dbReference type="ChEBI" id="CHEBI:30413"/>
    </cofactor>
    <text evidence="12">The heme is bound between the two transmembrane subunits.</text>
</comment>
<dbReference type="PROSITE" id="PS01000">
    <property type="entry name" value="SDH_CYT_1"/>
    <property type="match status" value="1"/>
</dbReference>
<dbReference type="GO" id="GO:0046872">
    <property type="term" value="F:metal ion binding"/>
    <property type="evidence" value="ECO:0007669"/>
    <property type="project" value="UniProtKB-KW"/>
</dbReference>
<evidence type="ECO:0000313" key="15">
    <source>
        <dbReference type="Proteomes" id="UP000094795"/>
    </source>
</evidence>
<dbReference type="CDD" id="cd03499">
    <property type="entry name" value="SQR_TypeC_SdhC"/>
    <property type="match status" value="1"/>
</dbReference>
<evidence type="ECO:0000256" key="4">
    <source>
        <dbReference type="ARBA" id="ARBA00020076"/>
    </source>
</evidence>
<dbReference type="STRING" id="1480615.AWJ14_04680"/>
<dbReference type="Pfam" id="PF01127">
    <property type="entry name" value="Sdh_cyt"/>
    <property type="match status" value="1"/>
</dbReference>
<dbReference type="Gene3D" id="1.20.1300.10">
    <property type="entry name" value="Fumarate reductase/succinate dehydrogenase, transmembrane subunit"/>
    <property type="match status" value="1"/>
</dbReference>
<proteinExistence type="inferred from homology"/>
<dbReference type="PIRSF" id="PIRSF000178">
    <property type="entry name" value="SDH_cyt_b560"/>
    <property type="match status" value="1"/>
</dbReference>
<dbReference type="PANTHER" id="PTHR10978">
    <property type="entry name" value="SUCCINATE DEHYDROGENASE CYTOCHROME B560 SUBUNIT"/>
    <property type="match status" value="1"/>
</dbReference>
<evidence type="ECO:0000256" key="5">
    <source>
        <dbReference type="ARBA" id="ARBA00022617"/>
    </source>
</evidence>
<evidence type="ECO:0000256" key="7">
    <source>
        <dbReference type="ARBA" id="ARBA00022723"/>
    </source>
</evidence>
<evidence type="ECO:0000256" key="6">
    <source>
        <dbReference type="ARBA" id="ARBA00022692"/>
    </source>
</evidence>
<keyword evidence="9 12" id="KW-0408">Iron</keyword>
<evidence type="ECO:0000256" key="3">
    <source>
        <dbReference type="ARBA" id="ARBA00007244"/>
    </source>
</evidence>
<dbReference type="PANTHER" id="PTHR10978:SF5">
    <property type="entry name" value="SUCCINATE DEHYDROGENASE CYTOCHROME B560 SUBUNIT, MITOCHONDRIAL"/>
    <property type="match status" value="1"/>
</dbReference>
<accession>A0A1C1YZW4</accession>
<evidence type="ECO:0000256" key="1">
    <source>
        <dbReference type="ARBA" id="ARBA00004050"/>
    </source>
</evidence>
<feature type="transmembrane region" description="Helical" evidence="13">
    <location>
        <begin position="107"/>
        <end position="129"/>
    </location>
</feature>
<dbReference type="OrthoDB" id="9799441at2"/>
<feature type="binding site" description="axial binding residue" evidence="12">
    <location>
        <position position="83"/>
    </location>
    <ligand>
        <name>heme</name>
        <dbReference type="ChEBI" id="CHEBI:30413"/>
        <note>ligand shared with second transmembrane subunit</note>
    </ligand>
    <ligandPart>
        <name>Fe</name>
        <dbReference type="ChEBI" id="CHEBI:18248"/>
    </ligandPart>
</feature>